<evidence type="ECO:0000313" key="1">
    <source>
        <dbReference type="EMBL" id="HIQ90998.1"/>
    </source>
</evidence>
<sequence length="97" mass="11559">MAYQCGMMPNEFWNSTYRDVKTYVEACAKFRKEERKDTIVICEAMANKIIGALSWSRPKNKSLIKDVFRELFREELDTNKPQSYEEQIRNLRSRKGK</sequence>
<dbReference type="EMBL" id="DVFV01000096">
    <property type="protein sequence ID" value="HIQ90998.1"/>
    <property type="molecule type" value="Genomic_DNA"/>
</dbReference>
<name>A0A9D0ZR61_9FIRM</name>
<reference evidence="1" key="1">
    <citation type="submission" date="2020-10" db="EMBL/GenBank/DDBJ databases">
        <authorList>
            <person name="Gilroy R."/>
        </authorList>
    </citation>
    <scope>NUCLEOTIDE SEQUENCE</scope>
    <source>
        <strain evidence="1">CHK147-3167</strain>
    </source>
</reference>
<comment type="caution">
    <text evidence="1">The sequence shown here is derived from an EMBL/GenBank/DDBJ whole genome shotgun (WGS) entry which is preliminary data.</text>
</comment>
<evidence type="ECO:0000313" key="2">
    <source>
        <dbReference type="Proteomes" id="UP000886786"/>
    </source>
</evidence>
<organism evidence="1 2">
    <name type="scientific">Candidatus Coprosoma intestinipullorum</name>
    <dbReference type="NCBI Taxonomy" id="2840752"/>
    <lineage>
        <taxon>Bacteria</taxon>
        <taxon>Bacillati</taxon>
        <taxon>Bacillota</taxon>
        <taxon>Bacillota incertae sedis</taxon>
        <taxon>Candidatus Coprosoma</taxon>
    </lineage>
</organism>
<protein>
    <submittedName>
        <fullName evidence="1">Uncharacterized protein</fullName>
    </submittedName>
</protein>
<reference evidence="1" key="2">
    <citation type="journal article" date="2021" name="PeerJ">
        <title>Extensive microbial diversity within the chicken gut microbiome revealed by metagenomics and culture.</title>
        <authorList>
            <person name="Gilroy R."/>
            <person name="Ravi A."/>
            <person name="Getino M."/>
            <person name="Pursley I."/>
            <person name="Horton D.L."/>
            <person name="Alikhan N.F."/>
            <person name="Baker D."/>
            <person name="Gharbi K."/>
            <person name="Hall N."/>
            <person name="Watson M."/>
            <person name="Adriaenssens E.M."/>
            <person name="Foster-Nyarko E."/>
            <person name="Jarju S."/>
            <person name="Secka A."/>
            <person name="Antonio M."/>
            <person name="Oren A."/>
            <person name="Chaudhuri R.R."/>
            <person name="La Ragione R."/>
            <person name="Hildebrand F."/>
            <person name="Pallen M.J."/>
        </authorList>
    </citation>
    <scope>NUCLEOTIDE SEQUENCE</scope>
    <source>
        <strain evidence="1">CHK147-3167</strain>
    </source>
</reference>
<gene>
    <name evidence="1" type="ORF">IAB27_05190</name>
</gene>
<dbReference type="Proteomes" id="UP000886786">
    <property type="component" value="Unassembled WGS sequence"/>
</dbReference>
<proteinExistence type="predicted"/>
<dbReference type="AlphaFoldDB" id="A0A9D0ZR61"/>
<accession>A0A9D0ZR61</accession>